<dbReference type="InterPro" id="IPR007710">
    <property type="entry name" value="Nucleoside_deoxyribTrfase"/>
</dbReference>
<gene>
    <name evidence="1" type="ORF">PBC2_132</name>
</gene>
<organism evidence="1 2">
    <name type="scientific">Bacillus phage PBC2</name>
    <dbReference type="NCBI Taxonomy" id="1675029"/>
    <lineage>
        <taxon>Viruses</taxon>
        <taxon>Duplodnaviria</taxon>
        <taxon>Heunggongvirae</taxon>
        <taxon>Uroviricota</taxon>
        <taxon>Caudoviricetes</taxon>
        <taxon>Andregratiavirinae</taxon>
        <taxon>Haetaevirus</taxon>
        <taxon>Haetaevirus PBC2</taxon>
    </lineage>
</organism>
<reference evidence="1 2" key="1">
    <citation type="submission" date="2015-06" db="EMBL/GenBank/DDBJ databases">
        <title>Complete genome sequence of Bacillus cereus phage PBC2.</title>
        <authorList>
            <person name="Kong M."/>
            <person name="Ryu S."/>
        </authorList>
    </citation>
    <scope>NUCLEOTIDE SEQUENCE [LARGE SCALE GENOMIC DNA]</scope>
</reference>
<dbReference type="GO" id="GO:0016740">
    <property type="term" value="F:transferase activity"/>
    <property type="evidence" value="ECO:0007669"/>
    <property type="project" value="UniProtKB-KW"/>
</dbReference>
<name>A0A218KC29_9CAUD</name>
<keyword evidence="1" id="KW-0808">Transferase</keyword>
<protein>
    <submittedName>
        <fullName evidence="1">Nucleoside 2-deoxyribosyltransferase</fullName>
    </submittedName>
</protein>
<keyword evidence="2" id="KW-1185">Reference proteome</keyword>
<accession>A0A218KC29</accession>
<dbReference type="Pfam" id="PF05014">
    <property type="entry name" value="Nuc_deoxyrib_tr"/>
    <property type="match status" value="1"/>
</dbReference>
<evidence type="ECO:0000313" key="1">
    <source>
        <dbReference type="EMBL" id="AKQ08447.1"/>
    </source>
</evidence>
<evidence type="ECO:0000313" key="2">
    <source>
        <dbReference type="Proteomes" id="UP000223102"/>
    </source>
</evidence>
<sequence length="158" mass="17467">MKVYLANGLFSTAEYMYNKFLGMALRQHIPNIDLFLPQEAGINDKSSYADSQMIADLDTKELLSSDVLVAVIDGAEIDAGVATEIGIFSTTGRPIIGVYTDCRQHGRDNDEKIDALINDATENQFMYRNLFTVGVIKKNGVIVSDTEELIKELKRLGA</sequence>
<dbReference type="EMBL" id="KT070867">
    <property type="protein sequence ID" value="AKQ08447.1"/>
    <property type="molecule type" value="Genomic_DNA"/>
</dbReference>
<dbReference type="SUPFAM" id="SSF52309">
    <property type="entry name" value="N-(deoxy)ribosyltransferase-like"/>
    <property type="match status" value="1"/>
</dbReference>
<dbReference type="Gene3D" id="3.40.50.450">
    <property type="match status" value="1"/>
</dbReference>
<proteinExistence type="predicted"/>
<dbReference type="Proteomes" id="UP000223102">
    <property type="component" value="Segment"/>
</dbReference>